<dbReference type="GO" id="GO:0016747">
    <property type="term" value="F:acyltransferase activity, transferring groups other than amino-acyl groups"/>
    <property type="evidence" value="ECO:0007669"/>
    <property type="project" value="InterPro"/>
</dbReference>
<dbReference type="PROSITE" id="PS51729">
    <property type="entry name" value="GNAT_YJDJ"/>
    <property type="match status" value="1"/>
</dbReference>
<dbReference type="PANTHER" id="PTHR31435">
    <property type="entry name" value="PROTEIN NATD1"/>
    <property type="match status" value="1"/>
</dbReference>
<evidence type="ECO:0000259" key="1">
    <source>
        <dbReference type="PROSITE" id="PS51186"/>
    </source>
</evidence>
<dbReference type="PROSITE" id="PS51186">
    <property type="entry name" value="GNAT"/>
    <property type="match status" value="1"/>
</dbReference>
<dbReference type="Gene3D" id="3.40.630.30">
    <property type="match status" value="1"/>
</dbReference>
<name>A0A346XYQ9_9ACTN</name>
<dbReference type="Proteomes" id="UP000264006">
    <property type="component" value="Chromosome"/>
</dbReference>
<dbReference type="KEGG" id="euz:DVS28_a2677"/>
<organism evidence="3 4">
    <name type="scientific">Euzebya pacifica</name>
    <dbReference type="NCBI Taxonomy" id="1608957"/>
    <lineage>
        <taxon>Bacteria</taxon>
        <taxon>Bacillati</taxon>
        <taxon>Actinomycetota</taxon>
        <taxon>Nitriliruptoria</taxon>
        <taxon>Euzebyales</taxon>
    </lineage>
</organism>
<feature type="domain" description="N-acetyltransferase" evidence="2">
    <location>
        <begin position="7"/>
        <end position="93"/>
    </location>
</feature>
<sequence>MAEPAVIHDDANHRYTVTLDGEVAGLAVYHDRGGRRLFVHTEIADEHEGKGLGSVLVRGALEGTERDGLKVVPICPFVAGWLERHPEMLGVVDEDRRRLIESD</sequence>
<gene>
    <name evidence="3" type="ORF">DVS28_a2677</name>
</gene>
<dbReference type="InterPro" id="IPR045057">
    <property type="entry name" value="Gcn5-rel_NAT"/>
</dbReference>
<evidence type="ECO:0000313" key="4">
    <source>
        <dbReference type="Proteomes" id="UP000264006"/>
    </source>
</evidence>
<accession>A0A346XYQ9</accession>
<dbReference type="EMBL" id="CP031165">
    <property type="protein sequence ID" value="AXV07356.1"/>
    <property type="molecule type" value="Genomic_DNA"/>
</dbReference>
<dbReference type="SUPFAM" id="SSF55729">
    <property type="entry name" value="Acyl-CoA N-acyltransferases (Nat)"/>
    <property type="match status" value="1"/>
</dbReference>
<reference evidence="3 4" key="1">
    <citation type="submission" date="2018-09" db="EMBL/GenBank/DDBJ databases">
        <title>Complete genome sequence of Euzebya sp. DY32-46 isolated from seawater of Pacific Ocean.</title>
        <authorList>
            <person name="Xu L."/>
            <person name="Wu Y.-H."/>
            <person name="Xu X.-W."/>
        </authorList>
    </citation>
    <scope>NUCLEOTIDE SEQUENCE [LARGE SCALE GENOMIC DNA]</scope>
    <source>
        <strain evidence="3 4">DY32-46</strain>
    </source>
</reference>
<evidence type="ECO:0000313" key="3">
    <source>
        <dbReference type="EMBL" id="AXV07356.1"/>
    </source>
</evidence>
<dbReference type="Pfam" id="PF14542">
    <property type="entry name" value="Acetyltransf_CG"/>
    <property type="match status" value="1"/>
</dbReference>
<dbReference type="InterPro" id="IPR031165">
    <property type="entry name" value="GNAT_YJDJ"/>
</dbReference>
<dbReference type="InterPro" id="IPR000182">
    <property type="entry name" value="GNAT_dom"/>
</dbReference>
<dbReference type="OrthoDB" id="5405911at2"/>
<proteinExistence type="predicted"/>
<evidence type="ECO:0000259" key="2">
    <source>
        <dbReference type="PROSITE" id="PS51729"/>
    </source>
</evidence>
<protein>
    <submittedName>
        <fullName evidence="3">Uncharacterized protein</fullName>
    </submittedName>
</protein>
<dbReference type="PANTHER" id="PTHR31435:SF10">
    <property type="entry name" value="BSR4717 PROTEIN"/>
    <property type="match status" value="1"/>
</dbReference>
<dbReference type="InterPro" id="IPR016181">
    <property type="entry name" value="Acyl_CoA_acyltransferase"/>
</dbReference>
<dbReference type="AlphaFoldDB" id="A0A346XYQ9"/>
<feature type="domain" description="N-acetyltransferase" evidence="1">
    <location>
        <begin position="1"/>
        <end position="103"/>
    </location>
</feature>
<keyword evidence="4" id="KW-1185">Reference proteome</keyword>
<dbReference type="RefSeq" id="WP_114591859.1">
    <property type="nucleotide sequence ID" value="NZ_CP031165.1"/>
</dbReference>